<accession>A0A162QDJ3</accession>
<comment type="caution">
    <text evidence="6">The sequence shown here is derived from an EMBL/GenBank/DDBJ whole genome shotgun (WGS) entry which is preliminary data.</text>
</comment>
<sequence>MHIVSILLFVISASLDNLVVGIAYGIKKLRISLLSNLLIAFISCAGTFLSMSVGKFIGYFISPDIANIMGSIILIVLGLWFIVNSLKKRRIKKEDFIMKNPQKKQVKIEYYNCGELLESPEKADIDNSGNIDLKEAFALGLALALNNMGLGIGASISGLSLTLTSLITFIFSFLTIPVGYYIGKRFLSEVLESNADMISGIIIILLALYQFFL</sequence>
<dbReference type="EMBL" id="LWAE01000019">
    <property type="protein sequence ID" value="KZL88434.1"/>
    <property type="molecule type" value="Genomic_DNA"/>
</dbReference>
<proteinExistence type="predicted"/>
<keyword evidence="2 5" id="KW-0812">Transmembrane</keyword>
<dbReference type="PANTHER" id="PTHR35529:SF2">
    <property type="entry name" value="SPORULATION PROTEIN YTAF-RELATED"/>
    <property type="match status" value="1"/>
</dbReference>
<dbReference type="InterPro" id="IPR014205">
    <property type="entry name" value="Spore_YtaF"/>
</dbReference>
<evidence type="ECO:0000256" key="5">
    <source>
        <dbReference type="SAM" id="Phobius"/>
    </source>
</evidence>
<evidence type="ECO:0000256" key="4">
    <source>
        <dbReference type="ARBA" id="ARBA00023136"/>
    </source>
</evidence>
<dbReference type="NCBIfam" id="TIGR02840">
    <property type="entry name" value="spore_YtaF"/>
    <property type="match status" value="1"/>
</dbReference>
<dbReference type="RefSeq" id="WP_066631169.1">
    <property type="nucleotide sequence ID" value="NZ_FQXL01000051.1"/>
</dbReference>
<organism evidence="6 7">
    <name type="scientific">Clostridium magnum DSM 2767</name>
    <dbReference type="NCBI Taxonomy" id="1121326"/>
    <lineage>
        <taxon>Bacteria</taxon>
        <taxon>Bacillati</taxon>
        <taxon>Bacillota</taxon>
        <taxon>Clostridia</taxon>
        <taxon>Eubacteriales</taxon>
        <taxon>Clostridiaceae</taxon>
        <taxon>Clostridium</taxon>
    </lineage>
</organism>
<dbReference type="Proteomes" id="UP000076603">
    <property type="component" value="Unassembled WGS sequence"/>
</dbReference>
<dbReference type="InterPro" id="IPR003810">
    <property type="entry name" value="Mntp/YtaF"/>
</dbReference>
<dbReference type="STRING" id="1121326.CLMAG_62970"/>
<evidence type="ECO:0000256" key="2">
    <source>
        <dbReference type="ARBA" id="ARBA00022692"/>
    </source>
</evidence>
<evidence type="ECO:0000313" key="6">
    <source>
        <dbReference type="EMBL" id="KZL88434.1"/>
    </source>
</evidence>
<feature type="transmembrane region" description="Helical" evidence="5">
    <location>
        <begin position="195"/>
        <end position="212"/>
    </location>
</feature>
<feature type="transmembrane region" description="Helical" evidence="5">
    <location>
        <begin position="136"/>
        <end position="156"/>
    </location>
</feature>
<keyword evidence="7" id="KW-1185">Reference proteome</keyword>
<reference evidence="6 7" key="1">
    <citation type="submission" date="2016-04" db="EMBL/GenBank/DDBJ databases">
        <title>Genome sequence of Clostridium magnum DSM 2767.</title>
        <authorList>
            <person name="Poehlein A."/>
            <person name="Uhlig R."/>
            <person name="Fischer R."/>
            <person name="Bahl H."/>
            <person name="Daniel R."/>
        </authorList>
    </citation>
    <scope>NUCLEOTIDE SEQUENCE [LARGE SCALE GENOMIC DNA]</scope>
    <source>
        <strain evidence="6 7">DSM 2767</strain>
    </source>
</reference>
<dbReference type="PANTHER" id="PTHR35529">
    <property type="entry name" value="MANGANESE EFFLUX PUMP MNTP-RELATED"/>
    <property type="match status" value="1"/>
</dbReference>
<dbReference type="Pfam" id="PF02659">
    <property type="entry name" value="Mntp"/>
    <property type="match status" value="2"/>
</dbReference>
<dbReference type="AlphaFoldDB" id="A0A162QDJ3"/>
<protein>
    <submittedName>
        <fullName evidence="6">Manganese efflux pump MntP</fullName>
    </submittedName>
</protein>
<keyword evidence="1" id="KW-1003">Cell membrane</keyword>
<gene>
    <name evidence="6" type="primary">mntP_2</name>
    <name evidence="6" type="ORF">CLMAG_62970</name>
</gene>
<evidence type="ECO:0000256" key="3">
    <source>
        <dbReference type="ARBA" id="ARBA00022989"/>
    </source>
</evidence>
<dbReference type="PATRIC" id="fig|1121326.3.peg.6364"/>
<feature type="transmembrane region" description="Helical" evidence="5">
    <location>
        <begin position="6"/>
        <end position="26"/>
    </location>
</feature>
<keyword evidence="3 5" id="KW-1133">Transmembrane helix</keyword>
<feature type="transmembrane region" description="Helical" evidence="5">
    <location>
        <begin position="162"/>
        <end position="183"/>
    </location>
</feature>
<evidence type="ECO:0000313" key="7">
    <source>
        <dbReference type="Proteomes" id="UP000076603"/>
    </source>
</evidence>
<feature type="transmembrane region" description="Helical" evidence="5">
    <location>
        <begin position="65"/>
        <end position="83"/>
    </location>
</feature>
<dbReference type="OrthoDB" id="1679205at2"/>
<evidence type="ECO:0000256" key="1">
    <source>
        <dbReference type="ARBA" id="ARBA00022475"/>
    </source>
</evidence>
<feature type="transmembrane region" description="Helical" evidence="5">
    <location>
        <begin position="33"/>
        <end position="53"/>
    </location>
</feature>
<keyword evidence="4 5" id="KW-0472">Membrane</keyword>
<name>A0A162QDJ3_9CLOT</name>